<feature type="transmembrane region" description="Helical" evidence="1">
    <location>
        <begin position="266"/>
        <end position="286"/>
    </location>
</feature>
<proteinExistence type="predicted"/>
<dbReference type="EMBL" id="CP046391">
    <property type="protein sequence ID" value="QJC27694.1"/>
    <property type="molecule type" value="Genomic_DNA"/>
</dbReference>
<dbReference type="AlphaFoldDB" id="A0A858PYP5"/>
<gene>
    <name evidence="2" type="ORF">ANPL_03120</name>
</gene>
<evidence type="ECO:0000313" key="2">
    <source>
        <dbReference type="EMBL" id="QJC27694.1"/>
    </source>
</evidence>
<evidence type="ECO:0000256" key="1">
    <source>
        <dbReference type="SAM" id="Phobius"/>
    </source>
</evidence>
<feature type="transmembrane region" description="Helical" evidence="1">
    <location>
        <begin position="176"/>
        <end position="197"/>
    </location>
</feature>
<name>A0A858PYP5_9RICK</name>
<protein>
    <recommendedName>
        <fullName evidence="4">MFS transporter</fullName>
    </recommendedName>
</protein>
<keyword evidence="1" id="KW-0472">Membrane</keyword>
<feature type="transmembrane region" description="Helical" evidence="1">
    <location>
        <begin position="108"/>
        <end position="130"/>
    </location>
</feature>
<dbReference type="KEGG" id="aplt:ANPL_03120"/>
<evidence type="ECO:0000313" key="3">
    <source>
        <dbReference type="Proteomes" id="UP000500930"/>
    </source>
</evidence>
<evidence type="ECO:0008006" key="4">
    <source>
        <dbReference type="Google" id="ProtNLM"/>
    </source>
</evidence>
<keyword evidence="1" id="KW-0812">Transmembrane</keyword>
<feature type="transmembrane region" description="Helical" evidence="1">
    <location>
        <begin position="324"/>
        <end position="346"/>
    </location>
</feature>
<dbReference type="InterPro" id="IPR036259">
    <property type="entry name" value="MFS_trans_sf"/>
</dbReference>
<dbReference type="SUPFAM" id="SSF103473">
    <property type="entry name" value="MFS general substrate transporter"/>
    <property type="match status" value="1"/>
</dbReference>
<organism evidence="2 3">
    <name type="scientific">Anaplasma platys</name>
    <dbReference type="NCBI Taxonomy" id="949"/>
    <lineage>
        <taxon>Bacteria</taxon>
        <taxon>Pseudomonadati</taxon>
        <taxon>Pseudomonadota</taxon>
        <taxon>Alphaproteobacteria</taxon>
        <taxon>Rickettsiales</taxon>
        <taxon>Anaplasmataceae</taxon>
        <taxon>Anaplasma</taxon>
    </lineage>
</organism>
<feature type="transmembrane region" description="Helical" evidence="1">
    <location>
        <begin position="21"/>
        <end position="44"/>
    </location>
</feature>
<keyword evidence="1" id="KW-1133">Transmembrane helix</keyword>
<feature type="transmembrane region" description="Helical" evidence="1">
    <location>
        <begin position="142"/>
        <end position="164"/>
    </location>
</feature>
<feature type="transmembrane region" description="Helical" evidence="1">
    <location>
        <begin position="386"/>
        <end position="406"/>
    </location>
</feature>
<accession>A0A858PYP5</accession>
<feature type="transmembrane region" description="Helical" evidence="1">
    <location>
        <begin position="230"/>
        <end position="254"/>
    </location>
</feature>
<reference evidence="2 3" key="1">
    <citation type="journal article" date="2020" name="Pathogens">
        <title>First Whole Genome Sequence of Anaplasma platys, an Obligate Intracellular Rickettsial Pathogen of Dogs.</title>
        <authorList>
            <person name="Llanes A."/>
            <person name="Rajeev S."/>
        </authorList>
    </citation>
    <scope>NUCLEOTIDE SEQUENCE [LARGE SCALE GENOMIC DNA]</scope>
    <source>
        <strain evidence="2 3">S3</strain>
    </source>
</reference>
<keyword evidence="3" id="KW-1185">Reference proteome</keyword>
<feature type="transmembrane region" description="Helical" evidence="1">
    <location>
        <begin position="84"/>
        <end position="102"/>
    </location>
</feature>
<dbReference type="Proteomes" id="UP000500930">
    <property type="component" value="Chromosome"/>
</dbReference>
<feature type="transmembrane region" description="Helical" evidence="1">
    <location>
        <begin position="293"/>
        <end position="312"/>
    </location>
</feature>
<sequence>MDISSTMRQQSVGYFGFCKQLIYWLMLVLMLLSTCAFEWMYAAFGTVTLSSDVRVATLLFLHMLLFSGFQLFSGVLLDNRGSRVLLPMAAAYVFVGMVMQIFTNVQNFPIMGLISQIFFTFGASFNFIGIDYLSVGFFRASLVGTTVGIAQMAYGALYVLAWYLARYYAPFLTQNFTLLVWCVAVVQLLIFFVMLCVTSTPEAYKYCISDSRLQLVQILRHAWDVARRPMVLLVSLVAGMEFGIFFALAGVLFYKISANIGSIVSAYSWVGFAIGALFFASAPMLFKWKSLSILLATGLLQGVVLLLLALVIKSLPLGEVVSYLFYVSCVLAVLFGFFSGGHMAAFTEGVRIVEKKSITTFFSVLNGYMCVLAGLVLMGLTLLMQFAALLDLLVITSVATIAYYLFVGRGGRVCEAAT</sequence>
<feature type="transmembrane region" description="Helical" evidence="1">
    <location>
        <begin position="56"/>
        <end position="77"/>
    </location>
</feature>
<feature type="transmembrane region" description="Helical" evidence="1">
    <location>
        <begin position="358"/>
        <end position="380"/>
    </location>
</feature>